<gene>
    <name evidence="3" type="ORF">MNBD_ACTINO02-2278</name>
</gene>
<sequence>MGSRYVALTRELGVLPLRLLGMKLLSGVAILFFLTLMACSSKEPVTGSEGTPTIPPSSTVVSTPSAPTTSITRAPSTTAGGTSTTTSQPQRPVALERPPGTVTCAEIEGNFPVGVDDHGVYLDKGLISYFRSSGADRVDEIFIQFLDDPTCTADSEAWKYMIGYILIPESLYGFGLCDFYRSLATYSPPPANLDTVLTQLATAEQLCN</sequence>
<dbReference type="EMBL" id="UOEK01000067">
    <property type="protein sequence ID" value="VAV94795.1"/>
    <property type="molecule type" value="Genomic_DNA"/>
</dbReference>
<evidence type="ECO:0000256" key="1">
    <source>
        <dbReference type="SAM" id="MobiDB-lite"/>
    </source>
</evidence>
<keyword evidence="2" id="KW-0812">Transmembrane</keyword>
<feature type="transmembrane region" description="Helical" evidence="2">
    <location>
        <begin position="20"/>
        <end position="39"/>
    </location>
</feature>
<dbReference type="AlphaFoldDB" id="A0A3B0SIR3"/>
<feature type="region of interest" description="Disordered" evidence="1">
    <location>
        <begin position="44"/>
        <end position="98"/>
    </location>
</feature>
<name>A0A3B0SIR3_9ZZZZ</name>
<feature type="compositionally biased region" description="Low complexity" evidence="1">
    <location>
        <begin position="56"/>
        <end position="92"/>
    </location>
</feature>
<evidence type="ECO:0000313" key="3">
    <source>
        <dbReference type="EMBL" id="VAV94795.1"/>
    </source>
</evidence>
<keyword evidence="2" id="KW-0472">Membrane</keyword>
<accession>A0A3B0SIR3</accession>
<protein>
    <submittedName>
        <fullName evidence="3">Uncharacterized protein</fullName>
    </submittedName>
</protein>
<evidence type="ECO:0000256" key="2">
    <source>
        <dbReference type="SAM" id="Phobius"/>
    </source>
</evidence>
<keyword evidence="2" id="KW-1133">Transmembrane helix</keyword>
<organism evidence="3">
    <name type="scientific">hydrothermal vent metagenome</name>
    <dbReference type="NCBI Taxonomy" id="652676"/>
    <lineage>
        <taxon>unclassified sequences</taxon>
        <taxon>metagenomes</taxon>
        <taxon>ecological metagenomes</taxon>
    </lineage>
</organism>
<reference evidence="3" key="1">
    <citation type="submission" date="2018-06" db="EMBL/GenBank/DDBJ databases">
        <authorList>
            <person name="Zhirakovskaya E."/>
        </authorList>
    </citation>
    <scope>NUCLEOTIDE SEQUENCE</scope>
</reference>
<proteinExistence type="predicted"/>